<feature type="binding site" evidence="9">
    <location>
        <position position="171"/>
    </location>
    <ligand>
        <name>2-[(2R,5Z)-2-carboxy-4-methylthiazol-5(2H)-ylidene]ethyl phosphate</name>
        <dbReference type="ChEBI" id="CHEBI:62899"/>
    </ligand>
</feature>
<dbReference type="HAMAP" id="MF_00097">
    <property type="entry name" value="TMP_synthase"/>
    <property type="match status" value="1"/>
</dbReference>
<evidence type="ECO:0000256" key="8">
    <source>
        <dbReference type="ARBA" id="ARBA00047883"/>
    </source>
</evidence>
<dbReference type="Pfam" id="PF02581">
    <property type="entry name" value="TMP-TENI"/>
    <property type="match status" value="1"/>
</dbReference>
<feature type="binding site" evidence="9">
    <location>
        <begin position="40"/>
        <end position="44"/>
    </location>
    <ligand>
        <name>4-amino-2-methyl-5-(diphosphooxymethyl)pyrimidine</name>
        <dbReference type="ChEBI" id="CHEBI:57841"/>
    </ligand>
</feature>
<keyword evidence="5 9" id="KW-0784">Thiamine biosynthesis</keyword>
<comment type="catalytic activity">
    <reaction evidence="6 9 10">
        <text>4-methyl-5-(2-phosphooxyethyl)-thiazole + 4-amino-2-methyl-5-(diphosphooxymethyl)pyrimidine + H(+) = thiamine phosphate + diphosphate</text>
        <dbReference type="Rhea" id="RHEA:22328"/>
        <dbReference type="ChEBI" id="CHEBI:15378"/>
        <dbReference type="ChEBI" id="CHEBI:33019"/>
        <dbReference type="ChEBI" id="CHEBI:37575"/>
        <dbReference type="ChEBI" id="CHEBI:57841"/>
        <dbReference type="ChEBI" id="CHEBI:58296"/>
        <dbReference type="EC" id="2.5.1.3"/>
    </reaction>
</comment>
<feature type="binding site" evidence="9">
    <location>
        <begin position="191"/>
        <end position="192"/>
    </location>
    <ligand>
        <name>2-[(2R,5Z)-2-carboxy-4-methylthiazol-5(2H)-ylidene]ethyl phosphate</name>
        <dbReference type="ChEBI" id="CHEBI:62899"/>
    </ligand>
</feature>
<evidence type="ECO:0000256" key="1">
    <source>
        <dbReference type="ARBA" id="ARBA00005165"/>
    </source>
</evidence>
<evidence type="ECO:0000256" key="2">
    <source>
        <dbReference type="ARBA" id="ARBA00022679"/>
    </source>
</evidence>
<feature type="binding site" evidence="9">
    <location>
        <position position="76"/>
    </location>
    <ligand>
        <name>Mg(2+)</name>
        <dbReference type="ChEBI" id="CHEBI:18420"/>
    </ligand>
</feature>
<dbReference type="GO" id="GO:0004789">
    <property type="term" value="F:thiamine-phosphate diphosphorylase activity"/>
    <property type="evidence" value="ECO:0007669"/>
    <property type="project" value="UniProtKB-EC"/>
</dbReference>
<proteinExistence type="inferred from homology"/>
<feature type="binding site" evidence="9">
    <location>
        <position position="142"/>
    </location>
    <ligand>
        <name>4-amino-2-methyl-5-(diphosphooxymethyl)pyrimidine</name>
        <dbReference type="ChEBI" id="CHEBI:57841"/>
    </ligand>
</feature>
<comment type="pathway">
    <text evidence="1 9 11">Cofactor biosynthesis; thiamine diphosphate biosynthesis; thiamine phosphate from 4-amino-2-methyl-5-diphosphomethylpyrimidine and 4-methyl-5-(2-phosphoethyl)-thiazole: step 1/1.</text>
</comment>
<evidence type="ECO:0000256" key="6">
    <source>
        <dbReference type="ARBA" id="ARBA00047334"/>
    </source>
</evidence>
<dbReference type="InterPro" id="IPR036206">
    <property type="entry name" value="ThiamineP_synth_sf"/>
</dbReference>
<dbReference type="PANTHER" id="PTHR20857">
    <property type="entry name" value="THIAMINE-PHOSPHATE PYROPHOSPHORYLASE"/>
    <property type="match status" value="1"/>
</dbReference>
<dbReference type="Gene3D" id="3.20.20.70">
    <property type="entry name" value="Aldolase class I"/>
    <property type="match status" value="1"/>
</dbReference>
<evidence type="ECO:0000256" key="11">
    <source>
        <dbReference type="RuleBase" id="RU004253"/>
    </source>
</evidence>
<evidence type="ECO:0000256" key="9">
    <source>
        <dbReference type="HAMAP-Rule" id="MF_00097"/>
    </source>
</evidence>
<evidence type="ECO:0000256" key="3">
    <source>
        <dbReference type="ARBA" id="ARBA00022723"/>
    </source>
</evidence>
<evidence type="ECO:0000313" key="14">
    <source>
        <dbReference type="Proteomes" id="UP001556040"/>
    </source>
</evidence>
<comment type="caution">
    <text evidence="13">The sequence shown here is derived from an EMBL/GenBank/DDBJ whole genome shotgun (WGS) entry which is preliminary data.</text>
</comment>
<feature type="binding site" evidence="9">
    <location>
        <position position="113"/>
    </location>
    <ligand>
        <name>4-amino-2-methyl-5-(diphosphooxymethyl)pyrimidine</name>
        <dbReference type="ChEBI" id="CHEBI:57841"/>
    </ligand>
</feature>
<keyword evidence="4 9" id="KW-0460">Magnesium</keyword>
<keyword evidence="14" id="KW-1185">Reference proteome</keyword>
<dbReference type="InterPro" id="IPR013785">
    <property type="entry name" value="Aldolase_TIM"/>
</dbReference>
<feature type="binding site" evidence="9">
    <location>
        <position position="75"/>
    </location>
    <ligand>
        <name>4-amino-2-methyl-5-(diphosphooxymethyl)pyrimidine</name>
        <dbReference type="ChEBI" id="CHEBI:57841"/>
    </ligand>
</feature>
<dbReference type="RefSeq" id="WP_367778427.1">
    <property type="nucleotide sequence ID" value="NZ_JBFMIA010000002.1"/>
</dbReference>
<comment type="similarity">
    <text evidence="9 10">Belongs to the thiamine-phosphate synthase family.</text>
</comment>
<evidence type="ECO:0000256" key="4">
    <source>
        <dbReference type="ARBA" id="ARBA00022842"/>
    </source>
</evidence>
<evidence type="ECO:0000256" key="7">
    <source>
        <dbReference type="ARBA" id="ARBA00047851"/>
    </source>
</evidence>
<comment type="catalytic activity">
    <reaction evidence="7 9 10">
        <text>2-(2-carboxy-4-methylthiazol-5-yl)ethyl phosphate + 4-amino-2-methyl-5-(diphosphooxymethyl)pyrimidine + 2 H(+) = thiamine phosphate + CO2 + diphosphate</text>
        <dbReference type="Rhea" id="RHEA:47848"/>
        <dbReference type="ChEBI" id="CHEBI:15378"/>
        <dbReference type="ChEBI" id="CHEBI:16526"/>
        <dbReference type="ChEBI" id="CHEBI:33019"/>
        <dbReference type="ChEBI" id="CHEBI:37575"/>
        <dbReference type="ChEBI" id="CHEBI:57841"/>
        <dbReference type="ChEBI" id="CHEBI:62890"/>
        <dbReference type="EC" id="2.5.1.3"/>
    </reaction>
</comment>
<evidence type="ECO:0000256" key="10">
    <source>
        <dbReference type="RuleBase" id="RU003826"/>
    </source>
</evidence>
<evidence type="ECO:0000259" key="12">
    <source>
        <dbReference type="Pfam" id="PF02581"/>
    </source>
</evidence>
<dbReference type="Proteomes" id="UP001556040">
    <property type="component" value="Unassembled WGS sequence"/>
</dbReference>
<dbReference type="EC" id="2.5.1.3" evidence="9"/>
<dbReference type="InterPro" id="IPR034291">
    <property type="entry name" value="TMP_synthase"/>
</dbReference>
<feature type="binding site" evidence="9">
    <location>
        <position position="95"/>
    </location>
    <ligand>
        <name>Mg(2+)</name>
        <dbReference type="ChEBI" id="CHEBI:18420"/>
    </ligand>
</feature>
<keyword evidence="3 9" id="KW-0479">Metal-binding</keyword>
<feature type="domain" description="Thiamine phosphate synthase/TenI" evidence="12">
    <location>
        <begin position="12"/>
        <end position="194"/>
    </location>
</feature>
<dbReference type="PANTHER" id="PTHR20857:SF15">
    <property type="entry name" value="THIAMINE-PHOSPHATE SYNTHASE"/>
    <property type="match status" value="1"/>
</dbReference>
<gene>
    <name evidence="9 13" type="primary">thiE</name>
    <name evidence="13" type="ORF">AB1471_04625</name>
</gene>
<comment type="cofactor">
    <cofactor evidence="9">
        <name>Mg(2+)</name>
        <dbReference type="ChEBI" id="CHEBI:18420"/>
    </cofactor>
    <text evidence="9">Binds 1 Mg(2+) ion per subunit.</text>
</comment>
<name>A0ABV3Q1X2_9BACL</name>
<reference evidence="13 14" key="1">
    <citation type="journal article" date="1979" name="Int. J. Syst. Evol. Microbiol.">
        <title>Bacillus globisporus subsp. marinus subsp. nov.</title>
        <authorList>
            <person name="Liu H."/>
        </authorList>
    </citation>
    <scope>NUCLEOTIDE SEQUENCE [LARGE SCALE GENOMIC DNA]</scope>
    <source>
        <strain evidence="13 14">DSM 1297</strain>
    </source>
</reference>
<dbReference type="CDD" id="cd00564">
    <property type="entry name" value="TMP_TenI"/>
    <property type="match status" value="1"/>
</dbReference>
<dbReference type="EMBL" id="JBFMIA010000002">
    <property type="protein sequence ID" value="MEW9501088.1"/>
    <property type="molecule type" value="Genomic_DNA"/>
</dbReference>
<organism evidence="13 14">
    <name type="scientific">Jeotgalibacillus marinus</name>
    <dbReference type="NCBI Taxonomy" id="86667"/>
    <lineage>
        <taxon>Bacteria</taxon>
        <taxon>Bacillati</taxon>
        <taxon>Bacillota</taxon>
        <taxon>Bacilli</taxon>
        <taxon>Bacillales</taxon>
        <taxon>Caryophanaceae</taxon>
        <taxon>Jeotgalibacillus</taxon>
    </lineage>
</organism>
<sequence>MNLDVKNMLRRYLVMGSQNCVHEPEETLKQAIAGGITAFQYREKGQGALVGQAKEELGWRLRRICKKHDVPFFINDDIELVESLEVDGIHVGQDDHHVDDVRRKHPDKIIGLSVSTIRELERSPIHQVDYLGAGPVFPTLTKVDAKRAVGIEWITTIKKNYPTLPIVGIGGIDQQNAASVLKAGAEGIAVISAITHAINIEQAVRNL</sequence>
<evidence type="ECO:0000256" key="5">
    <source>
        <dbReference type="ARBA" id="ARBA00022977"/>
    </source>
</evidence>
<comment type="catalytic activity">
    <reaction evidence="8 9 10">
        <text>2-[(2R,5Z)-2-carboxy-4-methylthiazol-5(2H)-ylidene]ethyl phosphate + 4-amino-2-methyl-5-(diphosphooxymethyl)pyrimidine + 2 H(+) = thiamine phosphate + CO2 + diphosphate</text>
        <dbReference type="Rhea" id="RHEA:47844"/>
        <dbReference type="ChEBI" id="CHEBI:15378"/>
        <dbReference type="ChEBI" id="CHEBI:16526"/>
        <dbReference type="ChEBI" id="CHEBI:33019"/>
        <dbReference type="ChEBI" id="CHEBI:37575"/>
        <dbReference type="ChEBI" id="CHEBI:57841"/>
        <dbReference type="ChEBI" id="CHEBI:62899"/>
        <dbReference type="EC" id="2.5.1.3"/>
    </reaction>
</comment>
<feature type="binding site" evidence="9">
    <location>
        <begin position="139"/>
        <end position="141"/>
    </location>
    <ligand>
        <name>2-[(2R,5Z)-2-carboxy-4-methylthiazol-5(2H)-ylidene]ethyl phosphate</name>
        <dbReference type="ChEBI" id="CHEBI:62899"/>
    </ligand>
</feature>
<dbReference type="InterPro" id="IPR022998">
    <property type="entry name" value="ThiamineP_synth_TenI"/>
</dbReference>
<dbReference type="SUPFAM" id="SSF51391">
    <property type="entry name" value="Thiamin phosphate synthase"/>
    <property type="match status" value="1"/>
</dbReference>
<keyword evidence="2 9" id="KW-0808">Transferase</keyword>
<evidence type="ECO:0000313" key="13">
    <source>
        <dbReference type="EMBL" id="MEW9501088.1"/>
    </source>
</evidence>
<protein>
    <recommendedName>
        <fullName evidence="9">Thiamine-phosphate synthase</fullName>
        <shortName evidence="9">TP synthase</shortName>
        <shortName evidence="9">TPS</shortName>
        <ecNumber evidence="9">2.5.1.3</ecNumber>
    </recommendedName>
    <alternativeName>
        <fullName evidence="9">Thiamine-phosphate pyrophosphorylase</fullName>
        <shortName evidence="9">TMP pyrophosphorylase</shortName>
        <shortName evidence="9">TMP-PPase</shortName>
    </alternativeName>
</protein>
<accession>A0ABV3Q1X2</accession>
<comment type="function">
    <text evidence="9">Condenses 4-methyl-5-(beta-hydroxyethyl)thiazole monophosphate (THZ-P) and 2-methyl-4-amino-5-hydroxymethyl pyrimidine pyrophosphate (HMP-PP) to form thiamine monophosphate (TMP).</text>
</comment>
<dbReference type="NCBIfam" id="TIGR00693">
    <property type="entry name" value="thiE"/>
    <property type="match status" value="1"/>
</dbReference>